<name>A0ABS0Y975_9BACT</name>
<evidence type="ECO:0000313" key="1">
    <source>
        <dbReference type="EMBL" id="MBJ6748842.1"/>
    </source>
</evidence>
<reference evidence="1 2" key="1">
    <citation type="submission" date="2020-12" db="EMBL/GenBank/DDBJ databases">
        <title>Geomonas sp. Red421, isolated from paddy soil.</title>
        <authorList>
            <person name="Xu Z."/>
            <person name="Zhang Z."/>
            <person name="Masuda Y."/>
            <person name="Itoh H."/>
            <person name="Senoo K."/>
        </authorList>
    </citation>
    <scope>NUCLEOTIDE SEQUENCE [LARGE SCALE GENOMIC DNA]</scope>
    <source>
        <strain evidence="1 2">Red421</strain>
    </source>
</reference>
<dbReference type="SUPFAM" id="SSF49354">
    <property type="entry name" value="PapD-like"/>
    <property type="match status" value="1"/>
</dbReference>
<dbReference type="Gene3D" id="2.60.40.10">
    <property type="entry name" value="Immunoglobulins"/>
    <property type="match status" value="1"/>
</dbReference>
<dbReference type="InterPro" id="IPR013783">
    <property type="entry name" value="Ig-like_fold"/>
</dbReference>
<sequence>MKLLLIKSMVMLVTAAQIILGTPTVTVVAADLMVYPTRVVMTDRQRTAQVDIINSGAAQATYKIAMVRRRMTETGDFQEVTAAEKGEKFADDVVKFSPRQVTLLPGGGQTIRIMFKIPPELETGEYRSHLLFTRAASAVANVPKQEEEEAGVIRMNIVANVGISIPIIARHGQLQAGATIDPASVTLRQPGEKQQVLSFTMHRTGTRSIYGDVAAYRGQEKLAEGKGFAIYTPNTVRKVAIVVPEQSRLRSGDTVRLVFTERDEKKPLAETAVALP</sequence>
<dbReference type="EMBL" id="JAEMHL010000001">
    <property type="protein sequence ID" value="MBJ6748842.1"/>
    <property type="molecule type" value="Genomic_DNA"/>
</dbReference>
<comment type="caution">
    <text evidence="1">The sequence shown here is derived from an EMBL/GenBank/DDBJ whole genome shotgun (WGS) entry which is preliminary data.</text>
</comment>
<keyword evidence="2" id="KW-1185">Reference proteome</keyword>
<organism evidence="1 2">
    <name type="scientific">Geomonas anaerohicana</name>
    <dbReference type="NCBI Taxonomy" id="2798583"/>
    <lineage>
        <taxon>Bacteria</taxon>
        <taxon>Pseudomonadati</taxon>
        <taxon>Thermodesulfobacteriota</taxon>
        <taxon>Desulfuromonadia</taxon>
        <taxon>Geobacterales</taxon>
        <taxon>Geobacteraceae</taxon>
        <taxon>Geomonas</taxon>
    </lineage>
</organism>
<dbReference type="Proteomes" id="UP000614714">
    <property type="component" value="Unassembled WGS sequence"/>
</dbReference>
<dbReference type="InterPro" id="IPR008962">
    <property type="entry name" value="PapD-like_sf"/>
</dbReference>
<gene>
    <name evidence="1" type="ORF">JFN91_01305</name>
</gene>
<proteinExistence type="predicted"/>
<protein>
    <submittedName>
        <fullName evidence="1">Molecular chaperone</fullName>
    </submittedName>
</protein>
<accession>A0ABS0Y975</accession>
<evidence type="ECO:0000313" key="2">
    <source>
        <dbReference type="Proteomes" id="UP000614714"/>
    </source>
</evidence>
<dbReference type="RefSeq" id="WP_199387414.1">
    <property type="nucleotide sequence ID" value="NZ_JAEMHL010000001.1"/>
</dbReference>